<evidence type="ECO:0000313" key="1">
    <source>
        <dbReference type="EMBL" id="KAH7910529.1"/>
    </source>
</evidence>
<accession>A0ACB8ABA9</accession>
<gene>
    <name evidence="1" type="ORF">BJ138DRAFT_1152626</name>
</gene>
<sequence>MSSELTTTTTVISAKDATNNSQSLTNKDDLIATSFRLHTGRTSKLDVWSTFHIGNFPEDCIDLALGSMNFCPPQWVRDSANDALGTVSANHYAHPKGRIRLRNAIKAFYDPFFSRSLDVETEILVTSGVTEGMYSVYTAFLNPGDEVIMFEPFFDQYVPGTTFNGGTPVFVPLHPPPGGKTHNSSEWTVDIDELRRAVTPRSKMIIVNTPNNPVGKVFSYEELHAISLIAKEFNLLVLADEVYDCMVYAPKEHIRIATLPGMWERTLTTVSAGKMFAATGWRVGWLIGPKSLIGPTLAATTRIVFSTNSPLQEAVAYGLENAPKINYFPAQLKEYEERRNVFTEALDRIGLPYCFPEGAYFVLVDISKLKIPEDYNFPDMLNGRARDFKACWFISFEIGVNSLPISEFYCEEHSGIGENYARFCFAKDLDTLRRAAERLAKLADYQM</sequence>
<proteinExistence type="predicted"/>
<evidence type="ECO:0000313" key="2">
    <source>
        <dbReference type="Proteomes" id="UP000790377"/>
    </source>
</evidence>
<comment type="caution">
    <text evidence="1">The sequence shown here is derived from an EMBL/GenBank/DDBJ whole genome shotgun (WGS) entry which is preliminary data.</text>
</comment>
<name>A0ACB8ABA9_9AGAM</name>
<keyword evidence="2" id="KW-1185">Reference proteome</keyword>
<protein>
    <submittedName>
        <fullName evidence="1">PLP-dependent transferase</fullName>
    </submittedName>
</protein>
<reference evidence="1" key="1">
    <citation type="journal article" date="2021" name="New Phytol.">
        <title>Evolutionary innovations through gain and loss of genes in the ectomycorrhizal Boletales.</title>
        <authorList>
            <person name="Wu G."/>
            <person name="Miyauchi S."/>
            <person name="Morin E."/>
            <person name="Kuo A."/>
            <person name="Drula E."/>
            <person name="Varga T."/>
            <person name="Kohler A."/>
            <person name="Feng B."/>
            <person name="Cao Y."/>
            <person name="Lipzen A."/>
            <person name="Daum C."/>
            <person name="Hundley H."/>
            <person name="Pangilinan J."/>
            <person name="Johnson J."/>
            <person name="Barry K."/>
            <person name="LaButti K."/>
            <person name="Ng V."/>
            <person name="Ahrendt S."/>
            <person name="Min B."/>
            <person name="Choi I.G."/>
            <person name="Park H."/>
            <person name="Plett J.M."/>
            <person name="Magnuson J."/>
            <person name="Spatafora J.W."/>
            <person name="Nagy L.G."/>
            <person name="Henrissat B."/>
            <person name="Grigoriev I.V."/>
            <person name="Yang Z.L."/>
            <person name="Xu J."/>
            <person name="Martin F.M."/>
        </authorList>
    </citation>
    <scope>NUCLEOTIDE SEQUENCE</scope>
    <source>
        <strain evidence="1">ATCC 28755</strain>
    </source>
</reference>
<keyword evidence="1" id="KW-0808">Transferase</keyword>
<dbReference type="Proteomes" id="UP000790377">
    <property type="component" value="Unassembled WGS sequence"/>
</dbReference>
<organism evidence="1 2">
    <name type="scientific">Hygrophoropsis aurantiaca</name>
    <dbReference type="NCBI Taxonomy" id="72124"/>
    <lineage>
        <taxon>Eukaryota</taxon>
        <taxon>Fungi</taxon>
        <taxon>Dikarya</taxon>
        <taxon>Basidiomycota</taxon>
        <taxon>Agaricomycotina</taxon>
        <taxon>Agaricomycetes</taxon>
        <taxon>Agaricomycetidae</taxon>
        <taxon>Boletales</taxon>
        <taxon>Coniophorineae</taxon>
        <taxon>Hygrophoropsidaceae</taxon>
        <taxon>Hygrophoropsis</taxon>
    </lineage>
</organism>
<dbReference type="EMBL" id="MU267709">
    <property type="protein sequence ID" value="KAH7910529.1"/>
    <property type="molecule type" value="Genomic_DNA"/>
</dbReference>